<dbReference type="Proteomes" id="UP000886998">
    <property type="component" value="Unassembled WGS sequence"/>
</dbReference>
<dbReference type="EMBL" id="BMAV01015702">
    <property type="protein sequence ID" value="GFY65820.1"/>
    <property type="molecule type" value="Genomic_DNA"/>
</dbReference>
<feature type="region of interest" description="Disordered" evidence="1">
    <location>
        <begin position="1246"/>
        <end position="1270"/>
    </location>
</feature>
<dbReference type="PANTHER" id="PTHR12844:SF42">
    <property type="entry name" value="CONNECTOR ENHANCER OF KSR PROTEIN CNK"/>
    <property type="match status" value="1"/>
</dbReference>
<comment type="caution">
    <text evidence="4">The sequence shown here is derived from an EMBL/GenBank/DDBJ whole genome shotgun (WGS) entry which is preliminary data.</text>
</comment>
<dbReference type="SUPFAM" id="SSF50156">
    <property type="entry name" value="PDZ domain-like"/>
    <property type="match status" value="1"/>
</dbReference>
<evidence type="ECO:0000313" key="5">
    <source>
        <dbReference type="Proteomes" id="UP000886998"/>
    </source>
</evidence>
<evidence type="ECO:0000259" key="2">
    <source>
        <dbReference type="PROSITE" id="PS50003"/>
    </source>
</evidence>
<dbReference type="PANTHER" id="PTHR12844">
    <property type="entry name" value="CONNECTOR ENCHANCER OF KINASE SUPPRESSOR OF RAS"/>
    <property type="match status" value="1"/>
</dbReference>
<feature type="compositionally biased region" description="Polar residues" evidence="1">
    <location>
        <begin position="1355"/>
        <end position="1364"/>
    </location>
</feature>
<dbReference type="InterPro" id="IPR001478">
    <property type="entry name" value="PDZ"/>
</dbReference>
<dbReference type="OrthoDB" id="74412at2759"/>
<evidence type="ECO:0000313" key="4">
    <source>
        <dbReference type="EMBL" id="GFY65820.1"/>
    </source>
</evidence>
<proteinExistence type="predicted"/>
<keyword evidence="4" id="KW-0808">Transferase</keyword>
<dbReference type="InterPro" id="IPR051566">
    <property type="entry name" value="CNKSR"/>
</dbReference>
<feature type="region of interest" description="Disordered" evidence="1">
    <location>
        <begin position="1222"/>
        <end position="1241"/>
    </location>
</feature>
<accession>A0A8X6Y7M5</accession>
<dbReference type="Gene3D" id="2.30.42.10">
    <property type="match status" value="1"/>
</dbReference>
<dbReference type="Pfam" id="PF00169">
    <property type="entry name" value="PH"/>
    <property type="match status" value="1"/>
</dbReference>
<feature type="compositionally biased region" description="Basic and acidic residues" evidence="1">
    <location>
        <begin position="1395"/>
        <end position="1404"/>
    </location>
</feature>
<dbReference type="Gene3D" id="2.30.29.30">
    <property type="entry name" value="Pleckstrin-homology domain (PH domain)/Phosphotyrosine-binding domain (PTB)"/>
    <property type="match status" value="1"/>
</dbReference>
<dbReference type="InterPro" id="IPR011993">
    <property type="entry name" value="PH-like_dom_sf"/>
</dbReference>
<feature type="compositionally biased region" description="Basic and acidic residues" evidence="1">
    <location>
        <begin position="901"/>
        <end position="914"/>
    </location>
</feature>
<keyword evidence="4" id="KW-0418">Kinase</keyword>
<feature type="region of interest" description="Disordered" evidence="1">
    <location>
        <begin position="898"/>
        <end position="921"/>
    </location>
</feature>
<dbReference type="SUPFAM" id="SSF50729">
    <property type="entry name" value="PH domain-like"/>
    <property type="match status" value="1"/>
</dbReference>
<dbReference type="PROSITE" id="PS50003">
    <property type="entry name" value="PH_DOMAIN"/>
    <property type="match status" value="1"/>
</dbReference>
<feature type="region of interest" description="Disordered" evidence="1">
    <location>
        <begin position="1331"/>
        <end position="1366"/>
    </location>
</feature>
<dbReference type="InterPro" id="IPR001849">
    <property type="entry name" value="PH_domain"/>
</dbReference>
<gene>
    <name evidence="4" type="primary">Cnksr2</name>
    <name evidence="4" type="ORF">TNIN_96831</name>
</gene>
<dbReference type="SMART" id="SM00228">
    <property type="entry name" value="PDZ"/>
    <property type="match status" value="1"/>
</dbReference>
<dbReference type="FunFam" id="2.30.42.10:FF:000060">
    <property type="entry name" value="Connector enhancer of kinase suppressor of Ras 2"/>
    <property type="match status" value="1"/>
</dbReference>
<sequence>MIKKKPDEELGIHIKSTYSGVHIIGGIKDQSPAKSCSKVEKGDEIVQVNYQTVIGWQQKKLVTAMTEHSTELHLTLKKRPRHINILGEVIILRPYRIPSKKTANKFHKWSEDKLCNPDTCSTSNESECIRDDFIEDEDDSAFLPASEDNLALSKDASVPLRLYAGPSSATVQRRATVSGASPTLLKPPVSIEDLVNGVPNVKTGDSFVRSISHDPAGLKKSLKPDSVFSEKITFSDMFASNSTEEKEKLEKISLEIDQQSAVKYLQTINGNHLSSNSSNGTCHNKSKSPVPMLETLPVHEEDYAVLENKSLSITNNCIVLQNYRDSDMLSSEKEEPCSTAEVCQPNAEYLSKTENTLGRHNIVLYDWEGADTEFCGRRPSAQDISNEIAGIKVSSINPVFLRRASKLEASPMSIDNFQEKETAEMGSYQVVIVAGVPQKCIPTSKEGKERSKGIELISNPYRMKDSFVGKFGSRRISCKDLGKGDCEGWLYKQKERKGFFPSGHHWVKRWIVLKDHFLYSYKSEDDVRAESLISLPGSTVSPTTECKTKKHAFKVSQQQITFYFATESQKDLANWMNKMGLAAIAYDASADITTSSFSKPGIILGVANNFYSETEDSESGSPTFMRRNLDNDNSPAYSYSSDFSTEHSANSRRKVKTLSFSNSRMLTTSVGYPKIKKRYINKQESYFYEEQKGMEDSLEKRKLVNISGKSCYSSQTDSFSKPGDRYLDFQNAKISYNRSFSCTDSHSHLSNPNNSIKKVTYDNSYQNFSDRYCQTNNSNVVGCNPSVWNYVDEEYDILTSSLGRQQRPFAKEITPGLVARMAVSYSNLSQKNSSNASNLSKKSLLNKGIPAPGYVAKISDSFDHLAKSNSSRVDKGKFSQIPPTNDKVTIQTPQNYKYKRSASESHMSKNKSDCDSELSNLTTSMSLDPQYSHQQSLNSRPERYVSLLDKEYNKVFEGKKVSQQYLKSPHSNNVPDICSGQRMMRFFPTGTVTESTRSLVDVQTENFKVAGNSLQVSANANYSLGSDIIYRSSESSITTENSHSLSGDRYNSINKVPGSGSHLSNAFTSSEGIENIGFSCIDQGNSEHSDIRILFNKNLEQKENTLSNSSNTFQASQQNKNFPSESDQDSPKTSFKFFSSPKFMKKLTSPKLDKKNIFKSKKQAKEMKKAEQKEVSHNDRKFFGSPILARALFRSPKTEKKIITVSSGVQTDNPLSDKITVEGNKPTHDLNRNESTATKELSNISETRVENQNEENVTSKSSSCSSLNSIASSSIPPVTSSVYYVEARIKPQITVSLPLASDKGAECRLSPSDTSRTPLKPMMGIAMLSKKRLPSISGESSISVSSKSSQDGSTKDATQLQSEVSIEINGEEKIQGLEPLCNIPVSTNGGAVSSEKNESCDESS</sequence>
<dbReference type="GO" id="GO:0016301">
    <property type="term" value="F:kinase activity"/>
    <property type="evidence" value="ECO:0007669"/>
    <property type="project" value="UniProtKB-KW"/>
</dbReference>
<dbReference type="InterPro" id="IPR036034">
    <property type="entry name" value="PDZ_sf"/>
</dbReference>
<feature type="domain" description="PDZ" evidence="3">
    <location>
        <begin position="1"/>
        <end position="80"/>
    </location>
</feature>
<reference evidence="4" key="1">
    <citation type="submission" date="2020-08" db="EMBL/GenBank/DDBJ databases">
        <title>Multicomponent nature underlies the extraordinary mechanical properties of spider dragline silk.</title>
        <authorList>
            <person name="Kono N."/>
            <person name="Nakamura H."/>
            <person name="Mori M."/>
            <person name="Yoshida Y."/>
            <person name="Ohtoshi R."/>
            <person name="Malay A.D."/>
            <person name="Moran D.A.P."/>
            <person name="Tomita M."/>
            <person name="Numata K."/>
            <person name="Arakawa K."/>
        </authorList>
    </citation>
    <scope>NUCLEOTIDE SEQUENCE</scope>
</reference>
<dbReference type="Pfam" id="PF00595">
    <property type="entry name" value="PDZ"/>
    <property type="match status" value="1"/>
</dbReference>
<dbReference type="PROSITE" id="PS50106">
    <property type="entry name" value="PDZ"/>
    <property type="match status" value="1"/>
</dbReference>
<name>A0A8X6Y7M5_9ARAC</name>
<dbReference type="SMART" id="SM00233">
    <property type="entry name" value="PH"/>
    <property type="match status" value="1"/>
</dbReference>
<evidence type="ECO:0000256" key="1">
    <source>
        <dbReference type="SAM" id="MobiDB-lite"/>
    </source>
</evidence>
<dbReference type="CDD" id="cd06748">
    <property type="entry name" value="PDZ_CNK1_2_3-like"/>
    <property type="match status" value="1"/>
</dbReference>
<feature type="region of interest" description="Disordered" evidence="1">
    <location>
        <begin position="1105"/>
        <end position="1136"/>
    </location>
</feature>
<feature type="compositionally biased region" description="Low complexity" evidence="1">
    <location>
        <begin position="1259"/>
        <end position="1270"/>
    </location>
</feature>
<keyword evidence="5" id="KW-1185">Reference proteome</keyword>
<evidence type="ECO:0000259" key="3">
    <source>
        <dbReference type="PROSITE" id="PS50106"/>
    </source>
</evidence>
<organism evidence="4 5">
    <name type="scientific">Trichonephila inaurata madagascariensis</name>
    <dbReference type="NCBI Taxonomy" id="2747483"/>
    <lineage>
        <taxon>Eukaryota</taxon>
        <taxon>Metazoa</taxon>
        <taxon>Ecdysozoa</taxon>
        <taxon>Arthropoda</taxon>
        <taxon>Chelicerata</taxon>
        <taxon>Arachnida</taxon>
        <taxon>Araneae</taxon>
        <taxon>Araneomorphae</taxon>
        <taxon>Entelegynae</taxon>
        <taxon>Araneoidea</taxon>
        <taxon>Nephilidae</taxon>
        <taxon>Trichonephila</taxon>
        <taxon>Trichonephila inaurata</taxon>
    </lineage>
</organism>
<feature type="compositionally biased region" description="Low complexity" evidence="1">
    <location>
        <begin position="1335"/>
        <end position="1352"/>
    </location>
</feature>
<feature type="domain" description="PH" evidence="2">
    <location>
        <begin position="483"/>
        <end position="584"/>
    </location>
</feature>
<feature type="compositionally biased region" description="Polar residues" evidence="1">
    <location>
        <begin position="1105"/>
        <end position="1125"/>
    </location>
</feature>
<protein>
    <submittedName>
        <fullName evidence="4">Connector enhancer of kinase suppressor of ras 2</fullName>
    </submittedName>
</protein>
<feature type="region of interest" description="Disordered" evidence="1">
    <location>
        <begin position="1385"/>
        <end position="1404"/>
    </location>
</feature>